<feature type="transmembrane region" description="Helical" evidence="1">
    <location>
        <begin position="134"/>
        <end position="154"/>
    </location>
</feature>
<keyword evidence="3" id="KW-1185">Reference proteome</keyword>
<protein>
    <submittedName>
        <fullName evidence="2">Uncharacterized protein</fullName>
    </submittedName>
</protein>
<evidence type="ECO:0000256" key="1">
    <source>
        <dbReference type="SAM" id="Phobius"/>
    </source>
</evidence>
<dbReference type="Proteomes" id="UP001316803">
    <property type="component" value="Unassembled WGS sequence"/>
</dbReference>
<accession>A0AAN8I9D6</accession>
<dbReference type="AlphaFoldDB" id="A0AAN8I9D6"/>
<reference evidence="2 3" key="1">
    <citation type="submission" date="2022-12" db="EMBL/GenBank/DDBJ databases">
        <title>Genomic features and morphological characterization of a novel Knufia sp. strain isolated from spacecraft assembly facility.</title>
        <authorList>
            <person name="Teixeira M."/>
            <person name="Chander A.M."/>
            <person name="Stajich J.E."/>
            <person name="Venkateswaran K."/>
        </authorList>
    </citation>
    <scope>NUCLEOTIDE SEQUENCE [LARGE SCALE GENOMIC DNA]</scope>
    <source>
        <strain evidence="2 3">FJI-L2-BK-P2</strain>
    </source>
</reference>
<feature type="transmembrane region" description="Helical" evidence="1">
    <location>
        <begin position="50"/>
        <end position="72"/>
    </location>
</feature>
<organism evidence="2 3">
    <name type="scientific">Knufia fluminis</name>
    <dbReference type="NCBI Taxonomy" id="191047"/>
    <lineage>
        <taxon>Eukaryota</taxon>
        <taxon>Fungi</taxon>
        <taxon>Dikarya</taxon>
        <taxon>Ascomycota</taxon>
        <taxon>Pezizomycotina</taxon>
        <taxon>Eurotiomycetes</taxon>
        <taxon>Chaetothyriomycetidae</taxon>
        <taxon>Chaetothyriales</taxon>
        <taxon>Trichomeriaceae</taxon>
        <taxon>Knufia</taxon>
    </lineage>
</organism>
<evidence type="ECO:0000313" key="2">
    <source>
        <dbReference type="EMBL" id="KAK5958714.1"/>
    </source>
</evidence>
<evidence type="ECO:0000313" key="3">
    <source>
        <dbReference type="Proteomes" id="UP001316803"/>
    </source>
</evidence>
<proteinExistence type="predicted"/>
<name>A0AAN8I9D6_9EURO</name>
<keyword evidence="1" id="KW-1133">Transmembrane helix</keyword>
<comment type="caution">
    <text evidence="2">The sequence shown here is derived from an EMBL/GenBank/DDBJ whole genome shotgun (WGS) entry which is preliminary data.</text>
</comment>
<feature type="transmembrane region" description="Helical" evidence="1">
    <location>
        <begin position="78"/>
        <end position="96"/>
    </location>
</feature>
<keyword evidence="1" id="KW-0472">Membrane</keyword>
<gene>
    <name evidence="2" type="ORF">OHC33_000557</name>
</gene>
<sequence length="626" mass="69251">MVSEWQRPVAIDEGVLLKPLDYATVHTQAVDDHGSLGLPAQYRSISLLDWSLIAISWTCGGLALLSVFNLQIATRIGQTYQLIVVGFLLSIMAFCWQGRSVKTFFAIEILRGRSSLQNLEAILQLDCTISGASFMLRASLLFLLAFPLGLSIAYKSFAGGRSVTRDADRRMQYGITPPPGTQNSGYGLSLFSDTFLPYWSDPKYQQAYGYSMWSDSATRVALLDGPLDKDIRAFQDSLRADQAGVIEATVSAVQTDLVVEWDDRTLPDIDTNELRSWLGYGSSNYDSWNNTELLKAYLQGSEADTNFLYLDCRVVSIACCCYGGGCPADSVSRNTFFLTSHADTKWTGPQQLDAFFHAAQGFQVSLKRYKGTWNVTRSTSRLVNAVLLSDAPLADENYNFDDVFRTVFETTYYLFPSIYSIMLVEYDWKFPWARSDAAACDPTPPESMHLTNVTSDTAFIATMVWSRVATKWGPTSIQYGLLDQSGNGKASMEYTTEAKIYIHTETLKRHLGLAVVILVLPLLTAISVLLRLLPWLRGAPVSNGFGLISMLAAVDSKTLALLDGAGYSGKVSRTVNAEFSSKMREDALLVRRSMPEQTVVVALSAEDSGRGSRDPRIRLRKGALCR</sequence>
<feature type="transmembrane region" description="Helical" evidence="1">
    <location>
        <begin position="511"/>
        <end position="533"/>
    </location>
</feature>
<dbReference type="EMBL" id="JAKLMC020000001">
    <property type="protein sequence ID" value="KAK5958714.1"/>
    <property type="molecule type" value="Genomic_DNA"/>
</dbReference>
<keyword evidence="1" id="KW-0812">Transmembrane</keyword>